<keyword evidence="3" id="KW-1185">Reference proteome</keyword>
<dbReference type="Proteomes" id="UP001596990">
    <property type="component" value="Unassembled WGS sequence"/>
</dbReference>
<evidence type="ECO:0000256" key="1">
    <source>
        <dbReference type="SAM" id="MobiDB-lite"/>
    </source>
</evidence>
<protein>
    <submittedName>
        <fullName evidence="2">Uncharacterized protein</fullName>
    </submittedName>
</protein>
<comment type="caution">
    <text evidence="2">The sequence shown here is derived from an EMBL/GenBank/DDBJ whole genome shotgun (WGS) entry which is preliminary data.</text>
</comment>
<feature type="compositionally biased region" description="Polar residues" evidence="1">
    <location>
        <begin position="78"/>
        <end position="88"/>
    </location>
</feature>
<organism evidence="2 3">
    <name type="scientific">Thalassobacillus hwangdonensis</name>
    <dbReference type="NCBI Taxonomy" id="546108"/>
    <lineage>
        <taxon>Bacteria</taxon>
        <taxon>Bacillati</taxon>
        <taxon>Bacillota</taxon>
        <taxon>Bacilli</taxon>
        <taxon>Bacillales</taxon>
        <taxon>Bacillaceae</taxon>
        <taxon>Thalassobacillus</taxon>
    </lineage>
</organism>
<dbReference type="RefSeq" id="WP_386060087.1">
    <property type="nucleotide sequence ID" value="NZ_JBHTKL010000005.1"/>
</dbReference>
<dbReference type="EMBL" id="JBHTKL010000005">
    <property type="protein sequence ID" value="MFD1019725.1"/>
    <property type="molecule type" value="Genomic_DNA"/>
</dbReference>
<name>A0ABW3L176_9BACI</name>
<feature type="region of interest" description="Disordered" evidence="1">
    <location>
        <begin position="57"/>
        <end position="91"/>
    </location>
</feature>
<evidence type="ECO:0000313" key="2">
    <source>
        <dbReference type="EMBL" id="MFD1019725.1"/>
    </source>
</evidence>
<reference evidence="3" key="1">
    <citation type="journal article" date="2019" name="Int. J. Syst. Evol. Microbiol.">
        <title>The Global Catalogue of Microorganisms (GCM) 10K type strain sequencing project: providing services to taxonomists for standard genome sequencing and annotation.</title>
        <authorList>
            <consortium name="The Broad Institute Genomics Platform"/>
            <consortium name="The Broad Institute Genome Sequencing Center for Infectious Disease"/>
            <person name="Wu L."/>
            <person name="Ma J."/>
        </authorList>
    </citation>
    <scope>NUCLEOTIDE SEQUENCE [LARGE SCALE GENOMIC DNA]</scope>
    <source>
        <strain evidence="3">CCUG 56607</strain>
    </source>
</reference>
<sequence length="110" mass="12040">MRLFKLATLMFFVTFLVGIQPNEDIQQLASHEQNTVVTAKDTAVSDSVADLQQAPSLLESPKELSDLPPDFLPPVNPKNPTSPITVHSSHMDSGDAQGFITVIHHQSNFT</sequence>
<evidence type="ECO:0000313" key="3">
    <source>
        <dbReference type="Proteomes" id="UP001596990"/>
    </source>
</evidence>
<gene>
    <name evidence="2" type="ORF">ACFQ2J_11130</name>
</gene>
<proteinExistence type="predicted"/>
<accession>A0ABW3L176</accession>